<gene>
    <name evidence="3" type="ORF">B0H66DRAFT_525762</name>
</gene>
<evidence type="ECO:0000313" key="3">
    <source>
        <dbReference type="EMBL" id="KAK3311960.1"/>
    </source>
</evidence>
<dbReference type="EMBL" id="JAUEDM010000010">
    <property type="protein sequence ID" value="KAK3311960.1"/>
    <property type="molecule type" value="Genomic_DNA"/>
</dbReference>
<reference evidence="3" key="2">
    <citation type="submission" date="2023-06" db="EMBL/GenBank/DDBJ databases">
        <authorList>
            <consortium name="Lawrence Berkeley National Laboratory"/>
            <person name="Haridas S."/>
            <person name="Hensen N."/>
            <person name="Bonometti L."/>
            <person name="Westerberg I."/>
            <person name="Brannstrom I.O."/>
            <person name="Guillou S."/>
            <person name="Cros-Aarteil S."/>
            <person name="Calhoun S."/>
            <person name="Kuo A."/>
            <person name="Mondo S."/>
            <person name="Pangilinan J."/>
            <person name="Riley R."/>
            <person name="Labutti K."/>
            <person name="Andreopoulos B."/>
            <person name="Lipzen A."/>
            <person name="Chen C."/>
            <person name="Yanf M."/>
            <person name="Daum C."/>
            <person name="Ng V."/>
            <person name="Clum A."/>
            <person name="Steindorff A."/>
            <person name="Ohm R."/>
            <person name="Martin F."/>
            <person name="Silar P."/>
            <person name="Natvig D."/>
            <person name="Lalanne C."/>
            <person name="Gautier V."/>
            <person name="Ament-Velasquez S.L."/>
            <person name="Kruys A."/>
            <person name="Hutchinson M.I."/>
            <person name="Powell A.J."/>
            <person name="Barry K."/>
            <person name="Miller A.N."/>
            <person name="Grigoriev I.V."/>
            <person name="Debuchy R."/>
            <person name="Gladieux P."/>
            <person name="Thoren M.H."/>
            <person name="Johannesson H."/>
        </authorList>
    </citation>
    <scope>NUCLEOTIDE SEQUENCE</scope>
    <source>
        <strain evidence="3">CBS 118394</strain>
    </source>
</reference>
<evidence type="ECO:0000256" key="1">
    <source>
        <dbReference type="SAM" id="MobiDB-lite"/>
    </source>
</evidence>
<dbReference type="PANTHER" id="PTHR33112:SF12">
    <property type="entry name" value="HETEROKARYON INCOMPATIBILITY DOMAIN-CONTAINING PROTEIN"/>
    <property type="match status" value="1"/>
</dbReference>
<accession>A0AAE0LY62</accession>
<feature type="region of interest" description="Disordered" evidence="1">
    <location>
        <begin position="48"/>
        <end position="77"/>
    </location>
</feature>
<name>A0AAE0LY62_9PEZI</name>
<sequence>MRHQLKEIHIRNIQEQHDIAIFDKVMRNHDSEPINDPDVLSMRQDYDDVKDFNRDLPKPDEPKRTRDKDGMTDDDRDRVRVWMQTNSPDNSEYRHHQFVKRWGLLHESKAEKNEEWFIESPPVLDESDPEYLCDMCRQIDFSILFSQRGLPGNHKPGPTVIQVYGIPKLMKEVDCSFCSLLRRGLEAECSPEDLEKSVAGPEIKTFKIAVLDEGPKHAQRLEIEFGDLNDTAIPRLIVQKMVAAPDSGPLAFEGLLVRQNVADVQRLRDWLRCCEEDHPTQKQTPHQWSDQKTLRVIDTVDNCVKSVEMPCRYACLSYVWGKGTQAQLTASTKTILESPGGLLETSLGLNQTIKDAIQVSRDVGLRYIWIDALCIIQDDLEDKMAIISNMSFIYGNAVLTIVAATNSDPAQGLPGVKLPRSRAQITEKLQGMELAIAFHDQRRPYDEIETSVWNSRAWTFQERHLSQRSVYFTFWQMCFTCPHGTAYEDTVPVQDLAGYKPLPLNNQTRLTSNLHELQMTVFGDETQAQYPNKAMLAKGQSSVIWMAEDPNNPKEIHPEGIIPIYEFEPVPDSAGARTGTLLLKGETLWRAYANAVSMYTKRQMTWQSDALNAFTGVGDLVAQGVNTTFWFGLPEFAFDQALLWYPQTQLVRRDLNIPTWSWAAWQGHSSYRGRGWHNAITFPSFNCVKWLRRIDKQTMIERYLAPGNRTPQEIEAFNQRLGTQLLLSELNPDDLFHLANFNRSGWELESDDKDRNEHIYVHRTAYPGLRFSYPISLPNEPLLERPDPKDGTLFFSARSVYARFYDISSSETFSANEFIVPGRLEHEYLQIGLNSNSETTPREIHRSATRLRPWQHVIYHQGYRAGFLYLNVPDSEIDLSDHENYELVAVSRDSIPHIAPPAQGWDVYWKSHPAMMQDHIYFREEWGDAESLVAMPEIDFSKGPETYTVSENGDPKWDEGRFGPVTWLDVYNVLLVRRKETGRVLAERIGVGKVSVNAFRYAKPGDAGVVGLV</sequence>
<reference evidence="3" key="1">
    <citation type="journal article" date="2023" name="Mol. Phylogenet. Evol.">
        <title>Genome-scale phylogeny and comparative genomics of the fungal order Sordariales.</title>
        <authorList>
            <person name="Hensen N."/>
            <person name="Bonometti L."/>
            <person name="Westerberg I."/>
            <person name="Brannstrom I.O."/>
            <person name="Guillou S."/>
            <person name="Cros-Aarteil S."/>
            <person name="Calhoun S."/>
            <person name="Haridas S."/>
            <person name="Kuo A."/>
            <person name="Mondo S."/>
            <person name="Pangilinan J."/>
            <person name="Riley R."/>
            <person name="LaButti K."/>
            <person name="Andreopoulos B."/>
            <person name="Lipzen A."/>
            <person name="Chen C."/>
            <person name="Yan M."/>
            <person name="Daum C."/>
            <person name="Ng V."/>
            <person name="Clum A."/>
            <person name="Steindorff A."/>
            <person name="Ohm R.A."/>
            <person name="Martin F."/>
            <person name="Silar P."/>
            <person name="Natvig D.O."/>
            <person name="Lalanne C."/>
            <person name="Gautier V."/>
            <person name="Ament-Velasquez S.L."/>
            <person name="Kruys A."/>
            <person name="Hutchinson M.I."/>
            <person name="Powell A.J."/>
            <person name="Barry K."/>
            <person name="Miller A.N."/>
            <person name="Grigoriev I.V."/>
            <person name="Debuchy R."/>
            <person name="Gladieux P."/>
            <person name="Hiltunen Thoren M."/>
            <person name="Johannesson H."/>
        </authorList>
    </citation>
    <scope>NUCLEOTIDE SEQUENCE</scope>
    <source>
        <strain evidence="3">CBS 118394</strain>
    </source>
</reference>
<dbReference type="Proteomes" id="UP001283341">
    <property type="component" value="Unassembled WGS sequence"/>
</dbReference>
<protein>
    <submittedName>
        <fullName evidence="3">Heterokaryon incompatibility protein-domain-containing protein</fullName>
    </submittedName>
</protein>
<organism evidence="3 4">
    <name type="scientific">Apodospora peruviana</name>
    <dbReference type="NCBI Taxonomy" id="516989"/>
    <lineage>
        <taxon>Eukaryota</taxon>
        <taxon>Fungi</taxon>
        <taxon>Dikarya</taxon>
        <taxon>Ascomycota</taxon>
        <taxon>Pezizomycotina</taxon>
        <taxon>Sordariomycetes</taxon>
        <taxon>Sordariomycetidae</taxon>
        <taxon>Sordariales</taxon>
        <taxon>Lasiosphaeriaceae</taxon>
        <taxon>Apodospora</taxon>
    </lineage>
</organism>
<proteinExistence type="predicted"/>
<dbReference type="Pfam" id="PF06985">
    <property type="entry name" value="HET"/>
    <property type="match status" value="1"/>
</dbReference>
<dbReference type="PANTHER" id="PTHR33112">
    <property type="entry name" value="DOMAIN PROTEIN, PUTATIVE-RELATED"/>
    <property type="match status" value="1"/>
</dbReference>
<dbReference type="AlphaFoldDB" id="A0AAE0LY62"/>
<keyword evidence="4" id="KW-1185">Reference proteome</keyword>
<evidence type="ECO:0000259" key="2">
    <source>
        <dbReference type="Pfam" id="PF06985"/>
    </source>
</evidence>
<comment type="caution">
    <text evidence="3">The sequence shown here is derived from an EMBL/GenBank/DDBJ whole genome shotgun (WGS) entry which is preliminary data.</text>
</comment>
<dbReference type="InterPro" id="IPR010730">
    <property type="entry name" value="HET"/>
</dbReference>
<evidence type="ECO:0000313" key="4">
    <source>
        <dbReference type="Proteomes" id="UP001283341"/>
    </source>
</evidence>
<feature type="domain" description="Heterokaryon incompatibility" evidence="2">
    <location>
        <begin position="313"/>
        <end position="462"/>
    </location>
</feature>